<organism evidence="3 4">
    <name type="scientific">Sparus aurata</name>
    <name type="common">Gilthead sea bream</name>
    <dbReference type="NCBI Taxonomy" id="8175"/>
    <lineage>
        <taxon>Eukaryota</taxon>
        <taxon>Metazoa</taxon>
        <taxon>Chordata</taxon>
        <taxon>Craniata</taxon>
        <taxon>Vertebrata</taxon>
        <taxon>Euteleostomi</taxon>
        <taxon>Actinopterygii</taxon>
        <taxon>Neopterygii</taxon>
        <taxon>Teleostei</taxon>
        <taxon>Neoteleostei</taxon>
        <taxon>Acanthomorphata</taxon>
        <taxon>Eupercaria</taxon>
        <taxon>Spariformes</taxon>
        <taxon>Sparidae</taxon>
        <taxon>Sparus</taxon>
    </lineage>
</organism>
<dbReference type="InParanoid" id="A0A671UTR0"/>
<dbReference type="Proteomes" id="UP000472265">
    <property type="component" value="Chromosome 20"/>
</dbReference>
<dbReference type="PANTHER" id="PTHR46599">
    <property type="entry name" value="PIGGYBAC TRANSPOSABLE ELEMENT-DERIVED PROTEIN 4"/>
    <property type="match status" value="1"/>
</dbReference>
<evidence type="ECO:0000259" key="2">
    <source>
        <dbReference type="Pfam" id="PF13843"/>
    </source>
</evidence>
<feature type="domain" description="PiggyBac transposable element-derived protein" evidence="2">
    <location>
        <begin position="128"/>
        <end position="500"/>
    </location>
</feature>
<feature type="region of interest" description="Disordered" evidence="1">
    <location>
        <begin position="16"/>
        <end position="115"/>
    </location>
</feature>
<keyword evidence="4" id="KW-1185">Reference proteome</keyword>
<reference evidence="3" key="1">
    <citation type="submission" date="2021-04" db="EMBL/GenBank/DDBJ databases">
        <authorList>
            <consortium name="Wellcome Sanger Institute Data Sharing"/>
        </authorList>
    </citation>
    <scope>NUCLEOTIDE SEQUENCE [LARGE SCALE GENOMIC DNA]</scope>
</reference>
<proteinExistence type="predicted"/>
<accession>A0A671UTR0</accession>
<evidence type="ECO:0000256" key="1">
    <source>
        <dbReference type="SAM" id="MobiDB-lite"/>
    </source>
</evidence>
<feature type="compositionally biased region" description="Acidic residues" evidence="1">
    <location>
        <begin position="18"/>
        <end position="46"/>
    </location>
</feature>
<evidence type="ECO:0000313" key="3">
    <source>
        <dbReference type="Ensembl" id="ENSSAUP00010015950.1"/>
    </source>
</evidence>
<dbReference type="GeneTree" id="ENSGT00940000163467"/>
<dbReference type="Ensembl" id="ENSSAUT00010016905.1">
    <property type="protein sequence ID" value="ENSSAUP00010015950.1"/>
    <property type="gene ID" value="ENSSAUG00010007377.1"/>
</dbReference>
<reference evidence="3" key="3">
    <citation type="submission" date="2025-09" db="UniProtKB">
        <authorList>
            <consortium name="Ensembl"/>
        </authorList>
    </citation>
    <scope>IDENTIFICATION</scope>
</reference>
<dbReference type="AlphaFoldDB" id="A0A671UTR0"/>
<reference evidence="3" key="2">
    <citation type="submission" date="2025-08" db="UniProtKB">
        <authorList>
            <consortium name="Ensembl"/>
        </authorList>
    </citation>
    <scope>IDENTIFICATION</scope>
</reference>
<sequence>MRRLLNVERAVQLFFELDGAEEDAEPESEPESEDSDGEVDDPACVLDEEREKEEPPTSTQSAPRRSAQRNGRCGVPTRSRSPLAQAEETRPRSEPWKTAEDADTAPAVSRFQPRRSPGVQLETLSSYSPKDLFLLFFATDTVRTICSNTNKKAAEKKQLGCKYQWTDVEMEDLYKCFGLLAYMSLVSLPSLQDYWRQNHILSVPLPAKVMSRDRFRSILWNIHLSDPEEDVENERKKGTPGYDKLFRVRPLYDEILSACQAYYHPRRELAVDERMVATKAKTGMTQYMKDKPTKWGRKLFVLAESCSGYTLRFKIYTGKTNTASEHGLSYDVVMNLIQPSCLGTGYHIYMDNFYSSPKLFMDLAKMKFGACGTYRESRRGCPRGRANALTKKSERGSVRWIREGPLVFVKWMDTREVSVCSTIHSAFSGETAQRRVKDRAGRWAAREIPCSTPIMAYKKNMGGVDLSDQLIQYYSTHRKTARWYKTVMLHFLDIATTNAFILHREISSARQVQAMTHKDFMVSWCVSCVAWTRQVFPRAGELIMSLCPLTQPQVLAQKPQRAG</sequence>
<feature type="compositionally biased region" description="Basic and acidic residues" evidence="1">
    <location>
        <begin position="87"/>
        <end position="100"/>
    </location>
</feature>
<dbReference type="OMA" id="DANHSAY"/>
<name>A0A671UTR0_SPAAU</name>
<dbReference type="PANTHER" id="PTHR46599:SF3">
    <property type="entry name" value="PIGGYBAC TRANSPOSABLE ELEMENT-DERIVED PROTEIN 4"/>
    <property type="match status" value="1"/>
</dbReference>
<dbReference type="InterPro" id="IPR029526">
    <property type="entry name" value="PGBD"/>
</dbReference>
<protein>
    <recommendedName>
        <fullName evidence="2">PiggyBac transposable element-derived protein domain-containing protein</fullName>
    </recommendedName>
</protein>
<evidence type="ECO:0000313" key="4">
    <source>
        <dbReference type="Proteomes" id="UP000472265"/>
    </source>
</evidence>
<dbReference type="Pfam" id="PF13843">
    <property type="entry name" value="DDE_Tnp_1_7"/>
    <property type="match status" value="1"/>
</dbReference>